<sequence length="94" mass="10464">MIIRILLIIIMLVLFFVAYYLQKNNQSFSKVLAGDTPQEPIQAIFKQFAKTCLILGAIGLVFFILGHKTLALTYIAVVMIASAIFSIKLSKLIS</sequence>
<evidence type="ECO:0008006" key="4">
    <source>
        <dbReference type="Google" id="ProtNLM"/>
    </source>
</evidence>
<proteinExistence type="predicted"/>
<name>A0A940P8D7_9ENTE</name>
<gene>
    <name evidence="2" type="ORF">I6N95_02990</name>
</gene>
<feature type="transmembrane region" description="Helical" evidence="1">
    <location>
        <begin position="43"/>
        <end position="65"/>
    </location>
</feature>
<keyword evidence="1" id="KW-1133">Transmembrane helix</keyword>
<evidence type="ECO:0000313" key="2">
    <source>
        <dbReference type="EMBL" id="MBP1039970.1"/>
    </source>
</evidence>
<dbReference type="Proteomes" id="UP000674938">
    <property type="component" value="Unassembled WGS sequence"/>
</dbReference>
<feature type="transmembrane region" description="Helical" evidence="1">
    <location>
        <begin position="6"/>
        <end position="22"/>
    </location>
</feature>
<keyword evidence="3" id="KW-1185">Reference proteome</keyword>
<accession>A0A940P8D7</accession>
<keyword evidence="1" id="KW-0472">Membrane</keyword>
<dbReference type="EMBL" id="JAEEGA010000002">
    <property type="protein sequence ID" value="MBP1039970.1"/>
    <property type="molecule type" value="Genomic_DNA"/>
</dbReference>
<dbReference type="RefSeq" id="WP_209524871.1">
    <property type="nucleotide sequence ID" value="NZ_JAEEGA010000002.1"/>
</dbReference>
<keyword evidence="1" id="KW-0812">Transmembrane</keyword>
<feature type="transmembrane region" description="Helical" evidence="1">
    <location>
        <begin position="71"/>
        <end position="89"/>
    </location>
</feature>
<reference evidence="2" key="1">
    <citation type="submission" date="2020-12" db="EMBL/GenBank/DDBJ databases">
        <title>Vagococcus allomyrinae sp. nov. and Enterococcus lavae sp. nov., isolated from the larvae of Allomyrina dichotoma.</title>
        <authorList>
            <person name="Lee S.D."/>
        </authorList>
    </citation>
    <scope>NUCLEOTIDE SEQUENCE</scope>
    <source>
        <strain evidence="2">BWB3-3</strain>
    </source>
</reference>
<evidence type="ECO:0000256" key="1">
    <source>
        <dbReference type="SAM" id="Phobius"/>
    </source>
</evidence>
<protein>
    <recommendedName>
        <fullName evidence="4">DUF3784 domain-containing protein</fullName>
    </recommendedName>
</protein>
<organism evidence="2 3">
    <name type="scientific">Vagococcus allomyrinae</name>
    <dbReference type="NCBI Taxonomy" id="2794353"/>
    <lineage>
        <taxon>Bacteria</taxon>
        <taxon>Bacillati</taxon>
        <taxon>Bacillota</taxon>
        <taxon>Bacilli</taxon>
        <taxon>Lactobacillales</taxon>
        <taxon>Enterococcaceae</taxon>
        <taxon>Vagococcus</taxon>
    </lineage>
</organism>
<comment type="caution">
    <text evidence="2">The sequence shown here is derived from an EMBL/GenBank/DDBJ whole genome shotgun (WGS) entry which is preliminary data.</text>
</comment>
<evidence type="ECO:0000313" key="3">
    <source>
        <dbReference type="Proteomes" id="UP000674938"/>
    </source>
</evidence>
<dbReference type="AlphaFoldDB" id="A0A940P8D7"/>